<keyword evidence="2" id="KW-1133">Transmembrane helix</keyword>
<dbReference type="RefSeq" id="WP_168568457.1">
    <property type="nucleotide sequence ID" value="NZ_CP051167.1"/>
</dbReference>
<accession>A0A6H1TUN5</accession>
<dbReference type="EMBL" id="CP051167">
    <property type="protein sequence ID" value="QIZ70302.1"/>
    <property type="molecule type" value="Genomic_DNA"/>
</dbReference>
<evidence type="ECO:0000256" key="2">
    <source>
        <dbReference type="SAM" id="Phobius"/>
    </source>
</evidence>
<feature type="transmembrane region" description="Helical" evidence="2">
    <location>
        <begin position="456"/>
        <end position="473"/>
    </location>
</feature>
<dbReference type="PANTHER" id="PTHR43317:SF1">
    <property type="entry name" value="THERMOSPERMINE SYNTHASE ACAULIS5"/>
    <property type="match status" value="1"/>
</dbReference>
<feature type="transmembrane region" description="Helical" evidence="2">
    <location>
        <begin position="99"/>
        <end position="120"/>
    </location>
</feature>
<feature type="transmembrane region" description="Helical" evidence="2">
    <location>
        <begin position="434"/>
        <end position="450"/>
    </location>
</feature>
<dbReference type="Proteomes" id="UP000500857">
    <property type="component" value="Chromosome"/>
</dbReference>
<reference evidence="3 4" key="1">
    <citation type="submission" date="2020-04" db="EMBL/GenBank/DDBJ databases">
        <authorList>
            <person name="Basu S."/>
            <person name="Maruthanayagam V."/>
            <person name="Chakraborty S."/>
            <person name="Pramanik A."/>
            <person name="Mukherjee J."/>
            <person name="Brink B."/>
        </authorList>
    </citation>
    <scope>NUCLEOTIDE SEQUENCE [LARGE SCALE GENOMIC DNA]</scope>
    <source>
        <strain evidence="3 4">AP17</strain>
    </source>
</reference>
<evidence type="ECO:0000313" key="4">
    <source>
        <dbReference type="Proteomes" id="UP000500857"/>
    </source>
</evidence>
<feature type="transmembrane region" description="Helical" evidence="2">
    <location>
        <begin position="70"/>
        <end position="87"/>
    </location>
</feature>
<dbReference type="InterPro" id="IPR029063">
    <property type="entry name" value="SAM-dependent_MTases_sf"/>
</dbReference>
<keyword evidence="2" id="KW-0472">Membrane</keyword>
<feature type="transmembrane region" description="Helical" evidence="2">
    <location>
        <begin position="334"/>
        <end position="353"/>
    </location>
</feature>
<feature type="transmembrane region" description="Helical" evidence="2">
    <location>
        <begin position="40"/>
        <end position="58"/>
    </location>
</feature>
<gene>
    <name evidence="3" type="ORF">HCG48_06685</name>
</gene>
<dbReference type="NCBIfam" id="NF037959">
    <property type="entry name" value="MFS_SpdSyn"/>
    <property type="match status" value="1"/>
</dbReference>
<feature type="transmembrane region" description="Helical" evidence="2">
    <location>
        <begin position="249"/>
        <end position="269"/>
    </location>
</feature>
<dbReference type="Gene3D" id="3.40.50.150">
    <property type="entry name" value="Vaccinia Virus protein VP39"/>
    <property type="match status" value="1"/>
</dbReference>
<keyword evidence="4" id="KW-1185">Reference proteome</keyword>
<feature type="transmembrane region" description="Helical" evidence="2">
    <location>
        <begin position="303"/>
        <end position="322"/>
    </location>
</feature>
<dbReference type="AlphaFoldDB" id="A0A6H1TUN5"/>
<sequence>MLIVFSFTLFLSALLLFCIQFAIAKSILPLLGGSPSVWNTTQFFFQTLLLFGYGYSYLISRWLSVRRQAIAHTIILIIPLFLLPIAIDRQWIPPSETNPIPSLLGLLFTSVGLPFFVVSTTAPLLQKWFSCCDRPDSEDPYFLYAASNCGSVLGLLGYPTILEPNLTLNSQYYWWAIGYGVLIALIIICGFYLIYKERNSSDRNDSQIQLDNSETPPSAIQQARWVILAFIPSSLLLGVTTYLTTDLAAIPLLWAIPLTLYLTSFILTFSRRLKLPHFTLIAVLPLFLSIQIILDLAQFMRPLWLTVPLHLTGFFVAACVFHGELVRDRPSPQYLTTFYLWISVGGVLGGWFNAIAAPLIFPTVLEYPLILLLAILILRSPDGKKTSNEEDIQNTITNYHDLEQLLTQRRDRRQQQAKLRYQNWCFNLNNTRRISLSLLFGASIVCFSFAEFQENLTGYILFSSVLLIGFKVFKLSKNTLILGLIFTFLIGQFYIASLGGIVASDRSFFGINRVVYDREENYRSLLHGTTLHGKQSLDPKREREPLTYFYPTGAIGQMFEMLNRGDRLSDVAVLGLGIGTLAAYAEAGETWTFYEIDPIVVEFATNSDYFTFLKQSDAPFTIVLGDGRLNVAKAPDRAYDLLVMDAFSSDSIPVHLVTQEAIDLYFRKLRDRGILAINISNRFINLAPVLGAIARELNLVTLQRVEGEVSELEKARGKSPSNWVLLARDRHDFGELVGDANWEAISLKKDAPVWTDNFSNLLNVLRIFHE</sequence>
<keyword evidence="2" id="KW-0812">Transmembrane</keyword>
<organism evidence="3 4">
    <name type="scientific">Oxynema aestuarii AP17</name>
    <dbReference type="NCBI Taxonomy" id="2064643"/>
    <lineage>
        <taxon>Bacteria</taxon>
        <taxon>Bacillati</taxon>
        <taxon>Cyanobacteriota</taxon>
        <taxon>Cyanophyceae</taxon>
        <taxon>Oscillatoriophycideae</taxon>
        <taxon>Oscillatoriales</taxon>
        <taxon>Oscillatoriaceae</taxon>
        <taxon>Oxynema</taxon>
        <taxon>Oxynema aestuarii</taxon>
    </lineage>
</organism>
<evidence type="ECO:0000256" key="1">
    <source>
        <dbReference type="ARBA" id="ARBA00023115"/>
    </source>
</evidence>
<keyword evidence="1" id="KW-0620">Polyamine biosynthesis</keyword>
<proteinExistence type="predicted"/>
<dbReference type="GO" id="GO:0006596">
    <property type="term" value="P:polyamine biosynthetic process"/>
    <property type="evidence" value="ECO:0007669"/>
    <property type="project" value="UniProtKB-KW"/>
</dbReference>
<feature type="transmembrane region" description="Helical" evidence="2">
    <location>
        <begin position="173"/>
        <end position="195"/>
    </location>
</feature>
<evidence type="ECO:0000313" key="3">
    <source>
        <dbReference type="EMBL" id="QIZ70302.1"/>
    </source>
</evidence>
<dbReference type="PANTHER" id="PTHR43317">
    <property type="entry name" value="THERMOSPERMINE SYNTHASE ACAULIS5"/>
    <property type="match status" value="1"/>
</dbReference>
<feature type="transmembrane region" description="Helical" evidence="2">
    <location>
        <begin position="480"/>
        <end position="503"/>
    </location>
</feature>
<protein>
    <submittedName>
        <fullName evidence="3">Fused MFS/spermidine synthase</fullName>
    </submittedName>
</protein>
<feature type="transmembrane region" description="Helical" evidence="2">
    <location>
        <begin position="225"/>
        <end position="243"/>
    </location>
</feature>
<name>A0A6H1TUN5_9CYAN</name>
<dbReference type="KEGG" id="oxy:HCG48_06685"/>
<dbReference type="SUPFAM" id="SSF53335">
    <property type="entry name" value="S-adenosyl-L-methionine-dependent methyltransferases"/>
    <property type="match status" value="1"/>
</dbReference>
<feature type="transmembrane region" description="Helical" evidence="2">
    <location>
        <begin position="359"/>
        <end position="378"/>
    </location>
</feature>
<feature type="transmembrane region" description="Helical" evidence="2">
    <location>
        <begin position="141"/>
        <end position="161"/>
    </location>
</feature>
<feature type="transmembrane region" description="Helical" evidence="2">
    <location>
        <begin position="278"/>
        <end position="297"/>
    </location>
</feature>